<gene>
    <name evidence="1" type="ORF">LEP1GSC081_1392</name>
</gene>
<accession>A0A0E2B034</accession>
<dbReference type="EMBL" id="AHMY02000051">
    <property type="protein sequence ID" value="EKO14590.1"/>
    <property type="molecule type" value="Genomic_DNA"/>
</dbReference>
<evidence type="ECO:0000313" key="2">
    <source>
        <dbReference type="Proteomes" id="UP000006253"/>
    </source>
</evidence>
<evidence type="ECO:0000313" key="1">
    <source>
        <dbReference type="EMBL" id="EKO14590.1"/>
    </source>
</evidence>
<organism evidence="1 2">
    <name type="scientific">Leptospira kirschneri str. H1</name>
    <dbReference type="NCBI Taxonomy" id="1049966"/>
    <lineage>
        <taxon>Bacteria</taxon>
        <taxon>Pseudomonadati</taxon>
        <taxon>Spirochaetota</taxon>
        <taxon>Spirochaetia</taxon>
        <taxon>Leptospirales</taxon>
        <taxon>Leptospiraceae</taxon>
        <taxon>Leptospira</taxon>
    </lineage>
</organism>
<proteinExistence type="predicted"/>
<sequence>MKWIFQGILCFGHERTFQWNKINPVFKERILGKVKFESDVRRETIL</sequence>
<comment type="caution">
    <text evidence="1">The sequence shown here is derived from an EMBL/GenBank/DDBJ whole genome shotgun (WGS) entry which is preliminary data.</text>
</comment>
<name>A0A0E2B034_9LEPT</name>
<protein>
    <submittedName>
        <fullName evidence="1">Uncharacterized protein</fullName>
    </submittedName>
</protein>
<dbReference type="Proteomes" id="UP000006253">
    <property type="component" value="Unassembled WGS sequence"/>
</dbReference>
<reference evidence="1 2" key="1">
    <citation type="submission" date="2012-10" db="EMBL/GenBank/DDBJ databases">
        <authorList>
            <person name="Harkins D.M."/>
            <person name="Durkin A.S."/>
            <person name="Brinkac L.M."/>
            <person name="Selengut J.D."/>
            <person name="Sanka R."/>
            <person name="DePew J."/>
            <person name="Purushe J."/>
            <person name="Peacock S.J."/>
            <person name="Thaipadungpanit J."/>
            <person name="Wuthiekanun V.W."/>
            <person name="Day N.P."/>
            <person name="Vinetz J.M."/>
            <person name="Sutton G.G."/>
            <person name="Nelson W.C."/>
            <person name="Fouts D.E."/>
        </authorList>
    </citation>
    <scope>NUCLEOTIDE SEQUENCE [LARGE SCALE GENOMIC DNA]</scope>
    <source>
        <strain evidence="1 2">H1</strain>
    </source>
</reference>
<dbReference type="AlphaFoldDB" id="A0A0E2B034"/>